<accession>A0A0B7KNV3</accession>
<name>A0A0B7KNV3_BIOOC</name>
<dbReference type="AlphaFoldDB" id="A0A0B7KNV3"/>
<feature type="region of interest" description="Disordered" evidence="1">
    <location>
        <begin position="1"/>
        <end position="23"/>
    </location>
</feature>
<gene>
    <name evidence="2" type="ORF">BN869_000012643_1</name>
</gene>
<sequence>MLTTSTMCGTLRRSKSTPSSLDLRCRARSHPGEVDIRLRRGELLHLASLRWSRMLRDEGGADSGVPSGAEPQEKGMKSLGALVAGGNTYSDGIPF</sequence>
<evidence type="ECO:0000256" key="1">
    <source>
        <dbReference type="SAM" id="MobiDB-lite"/>
    </source>
</evidence>
<proteinExistence type="predicted"/>
<protein>
    <submittedName>
        <fullName evidence="2">Uncharacterized protein</fullName>
    </submittedName>
</protein>
<organism evidence="2">
    <name type="scientific">Bionectria ochroleuca</name>
    <name type="common">Gliocladium roseum</name>
    <dbReference type="NCBI Taxonomy" id="29856"/>
    <lineage>
        <taxon>Eukaryota</taxon>
        <taxon>Fungi</taxon>
        <taxon>Dikarya</taxon>
        <taxon>Ascomycota</taxon>
        <taxon>Pezizomycotina</taxon>
        <taxon>Sordariomycetes</taxon>
        <taxon>Hypocreomycetidae</taxon>
        <taxon>Hypocreales</taxon>
        <taxon>Bionectriaceae</taxon>
        <taxon>Clonostachys</taxon>
    </lineage>
</organism>
<dbReference type="EMBL" id="CDPU01000070">
    <property type="protein sequence ID" value="CEO56585.1"/>
    <property type="molecule type" value="Genomic_DNA"/>
</dbReference>
<evidence type="ECO:0000313" key="2">
    <source>
        <dbReference type="EMBL" id="CEO56585.1"/>
    </source>
</evidence>
<reference evidence="2" key="1">
    <citation type="submission" date="2015-01" db="EMBL/GenBank/DDBJ databases">
        <authorList>
            <person name="Durling Mikael"/>
        </authorList>
    </citation>
    <scope>NUCLEOTIDE SEQUENCE</scope>
</reference>